<dbReference type="AlphaFoldDB" id="A0A0A5GGZ2"/>
<evidence type="ECO:0000313" key="5">
    <source>
        <dbReference type="EMBL" id="KGX91299.1"/>
    </source>
</evidence>
<dbReference type="InterPro" id="IPR000086">
    <property type="entry name" value="NUDIX_hydrolase_dom"/>
</dbReference>
<proteinExistence type="inferred from homology"/>
<organism evidence="5 6">
    <name type="scientific">Pontibacillus halophilus JSM 076056 = DSM 19796</name>
    <dbReference type="NCBI Taxonomy" id="1385510"/>
    <lineage>
        <taxon>Bacteria</taxon>
        <taxon>Bacillati</taxon>
        <taxon>Bacillota</taxon>
        <taxon>Bacilli</taxon>
        <taxon>Bacillales</taxon>
        <taxon>Bacillaceae</taxon>
        <taxon>Pontibacillus</taxon>
    </lineage>
</organism>
<dbReference type="CDD" id="cd04677">
    <property type="entry name" value="NUDIX_Hydrolase"/>
    <property type="match status" value="1"/>
</dbReference>
<dbReference type="PROSITE" id="PS00893">
    <property type="entry name" value="NUDIX_BOX"/>
    <property type="match status" value="1"/>
</dbReference>
<dbReference type="eggNOG" id="COG1051">
    <property type="taxonomic scope" value="Bacteria"/>
</dbReference>
<dbReference type="Pfam" id="PF00293">
    <property type="entry name" value="NUDIX"/>
    <property type="match status" value="1"/>
</dbReference>
<dbReference type="PRINTS" id="PR00502">
    <property type="entry name" value="NUDIXFAMILY"/>
</dbReference>
<dbReference type="InterPro" id="IPR020476">
    <property type="entry name" value="Nudix_hydrolase"/>
</dbReference>
<comment type="cofactor">
    <cofactor evidence="1">
        <name>Mg(2+)</name>
        <dbReference type="ChEBI" id="CHEBI:18420"/>
    </cofactor>
</comment>
<evidence type="ECO:0000256" key="1">
    <source>
        <dbReference type="ARBA" id="ARBA00001946"/>
    </source>
</evidence>
<dbReference type="Gene3D" id="3.90.79.10">
    <property type="entry name" value="Nucleoside Triphosphate Pyrophosphohydrolase"/>
    <property type="match status" value="1"/>
</dbReference>
<protein>
    <submittedName>
        <fullName evidence="5">Phosphohydrolase</fullName>
    </submittedName>
</protein>
<accession>A0A0A5GGZ2</accession>
<gene>
    <name evidence="5" type="ORF">N781_04280</name>
</gene>
<feature type="domain" description="Nudix hydrolase" evidence="4">
    <location>
        <begin position="16"/>
        <end position="149"/>
    </location>
</feature>
<comment type="similarity">
    <text evidence="3">Belongs to the Nudix hydrolase family.</text>
</comment>
<dbReference type="Proteomes" id="UP000030528">
    <property type="component" value="Unassembled WGS sequence"/>
</dbReference>
<dbReference type="GO" id="GO:0016787">
    <property type="term" value="F:hydrolase activity"/>
    <property type="evidence" value="ECO:0007669"/>
    <property type="project" value="UniProtKB-KW"/>
</dbReference>
<reference evidence="5 6" key="1">
    <citation type="submission" date="2013-08" db="EMBL/GenBank/DDBJ databases">
        <authorList>
            <person name="Huang J."/>
            <person name="Wang G."/>
        </authorList>
    </citation>
    <scope>NUCLEOTIDE SEQUENCE [LARGE SCALE GENOMIC DNA]</scope>
    <source>
        <strain evidence="5 6">JSM 076056</strain>
    </source>
</reference>
<dbReference type="PANTHER" id="PTHR43046">
    <property type="entry name" value="GDP-MANNOSE MANNOSYL HYDROLASE"/>
    <property type="match status" value="1"/>
</dbReference>
<evidence type="ECO:0000259" key="4">
    <source>
        <dbReference type="PROSITE" id="PS51462"/>
    </source>
</evidence>
<keyword evidence="2 3" id="KW-0378">Hydrolase</keyword>
<dbReference type="SUPFAM" id="SSF55811">
    <property type="entry name" value="Nudix"/>
    <property type="match status" value="1"/>
</dbReference>
<evidence type="ECO:0000256" key="3">
    <source>
        <dbReference type="RuleBase" id="RU003476"/>
    </source>
</evidence>
<dbReference type="PROSITE" id="PS51462">
    <property type="entry name" value="NUDIX"/>
    <property type="match status" value="1"/>
</dbReference>
<sequence length="154" mass="17645">MDYITYLRNMIGNERVIMVVAGVFVINESEEVLLQLRSDHEVWGLPGGYLEMGESVQEGARREVYEETGLQLGSLELLGIYSGETQQRTLPNGDQVQLVKLIFTCRDFQGEIRVDKEESLDVQFFPISDLPPVWQNQSQEFADLMQRSKGPFIR</sequence>
<name>A0A0A5GGZ2_9BACI</name>
<evidence type="ECO:0000256" key="2">
    <source>
        <dbReference type="ARBA" id="ARBA00022801"/>
    </source>
</evidence>
<keyword evidence="6" id="KW-1185">Reference proteome</keyword>
<comment type="caution">
    <text evidence="5">The sequence shown here is derived from an EMBL/GenBank/DDBJ whole genome shotgun (WGS) entry which is preliminary data.</text>
</comment>
<dbReference type="InterPro" id="IPR015797">
    <property type="entry name" value="NUDIX_hydrolase-like_dom_sf"/>
</dbReference>
<dbReference type="STRING" id="1385510.GCA_000425205_02523"/>
<dbReference type="PANTHER" id="PTHR43046:SF2">
    <property type="entry name" value="8-OXO-DGTP DIPHOSPHATASE-RELATED"/>
    <property type="match status" value="1"/>
</dbReference>
<evidence type="ECO:0000313" key="6">
    <source>
        <dbReference type="Proteomes" id="UP000030528"/>
    </source>
</evidence>
<dbReference type="EMBL" id="AVPE01000010">
    <property type="protein sequence ID" value="KGX91299.1"/>
    <property type="molecule type" value="Genomic_DNA"/>
</dbReference>
<dbReference type="InterPro" id="IPR020084">
    <property type="entry name" value="NUDIX_hydrolase_CS"/>
</dbReference>
<dbReference type="OrthoDB" id="9787476at2"/>